<evidence type="ECO:0000256" key="3">
    <source>
        <dbReference type="ARBA" id="ARBA00022452"/>
    </source>
</evidence>
<dbReference type="PANTHER" id="PTHR32552:SF81">
    <property type="entry name" value="TONB-DEPENDENT OUTER MEMBRANE RECEPTOR"/>
    <property type="match status" value="1"/>
</dbReference>
<dbReference type="SUPFAM" id="SSF56935">
    <property type="entry name" value="Porins"/>
    <property type="match status" value="1"/>
</dbReference>
<keyword evidence="7" id="KW-0406">Ion transport</keyword>
<keyword evidence="2" id="KW-0813">Transport</keyword>
<keyword evidence="11" id="KW-0732">Signal</keyword>
<dbReference type="GO" id="GO:0006826">
    <property type="term" value="P:iron ion transport"/>
    <property type="evidence" value="ECO:0007669"/>
    <property type="project" value="UniProtKB-KW"/>
</dbReference>
<dbReference type="EMBL" id="QBKT01000005">
    <property type="protein sequence ID" value="PTX61165.1"/>
    <property type="molecule type" value="Genomic_DNA"/>
</dbReference>
<keyword evidence="4" id="KW-0410">Iron transport</keyword>
<dbReference type="InterPro" id="IPR039426">
    <property type="entry name" value="TonB-dep_rcpt-like"/>
</dbReference>
<feature type="signal peptide" evidence="11">
    <location>
        <begin position="1"/>
        <end position="23"/>
    </location>
</feature>
<keyword evidence="3" id="KW-1134">Transmembrane beta strand</keyword>
<evidence type="ECO:0000256" key="10">
    <source>
        <dbReference type="ARBA" id="ARBA00023237"/>
    </source>
</evidence>
<accession>A0A2T6BYM3</accession>
<evidence type="ECO:0000256" key="5">
    <source>
        <dbReference type="ARBA" id="ARBA00022692"/>
    </source>
</evidence>
<feature type="chain" id="PRO_5015408219" evidence="11">
    <location>
        <begin position="24"/>
        <end position="583"/>
    </location>
</feature>
<comment type="subcellular location">
    <subcellularLocation>
        <location evidence="1">Cell outer membrane</location>
        <topology evidence="1">Multi-pass membrane protein</topology>
    </subcellularLocation>
</comment>
<proteinExistence type="predicted"/>
<evidence type="ECO:0000256" key="11">
    <source>
        <dbReference type="SAM" id="SignalP"/>
    </source>
</evidence>
<dbReference type="GO" id="GO:0009279">
    <property type="term" value="C:cell outer membrane"/>
    <property type="evidence" value="ECO:0007669"/>
    <property type="project" value="UniProtKB-SubCell"/>
</dbReference>
<keyword evidence="9" id="KW-0472">Membrane</keyword>
<keyword evidence="6" id="KW-0408">Iron</keyword>
<evidence type="ECO:0000256" key="8">
    <source>
        <dbReference type="ARBA" id="ARBA00023077"/>
    </source>
</evidence>
<dbReference type="Proteomes" id="UP000244090">
    <property type="component" value="Unassembled WGS sequence"/>
</dbReference>
<dbReference type="InterPro" id="IPR036942">
    <property type="entry name" value="Beta-barrel_TonB_sf"/>
</dbReference>
<gene>
    <name evidence="12" type="ORF">C8N46_105322</name>
</gene>
<keyword evidence="10" id="KW-0998">Cell outer membrane</keyword>
<keyword evidence="5" id="KW-0812">Transmembrane</keyword>
<protein>
    <submittedName>
        <fullName evidence="12">Uncharacterized protein</fullName>
    </submittedName>
</protein>
<dbReference type="OrthoDB" id="1264254at2"/>
<dbReference type="Gene3D" id="2.40.170.20">
    <property type="entry name" value="TonB-dependent receptor, beta-barrel domain"/>
    <property type="match status" value="1"/>
</dbReference>
<organism evidence="12 13">
    <name type="scientific">Kordia periserrulae</name>
    <dbReference type="NCBI Taxonomy" id="701523"/>
    <lineage>
        <taxon>Bacteria</taxon>
        <taxon>Pseudomonadati</taxon>
        <taxon>Bacteroidota</taxon>
        <taxon>Flavobacteriia</taxon>
        <taxon>Flavobacteriales</taxon>
        <taxon>Flavobacteriaceae</taxon>
        <taxon>Kordia</taxon>
    </lineage>
</organism>
<keyword evidence="13" id="KW-1185">Reference proteome</keyword>
<dbReference type="AlphaFoldDB" id="A0A2T6BYM3"/>
<evidence type="ECO:0000256" key="1">
    <source>
        <dbReference type="ARBA" id="ARBA00004571"/>
    </source>
</evidence>
<evidence type="ECO:0000256" key="6">
    <source>
        <dbReference type="ARBA" id="ARBA00023004"/>
    </source>
</evidence>
<keyword evidence="8" id="KW-0798">TonB box</keyword>
<sequence>MRNHIIKSTCLLVVLFIANFATAQEKEKDKDKDKKNIGTEVVNVVKPYTPSVSDAFKIKQTPSLNDKETAKKKEIKYSIFSFPVASTFTPAKGRAANLKKAEKEQIYNTYVSLGLGNYNTAALDFYTSRAISRDETFDIALRHHSSQGDIDGVVLNNNFFDTKLDLAYINRSRDLSWKGKAGYQHQIFNWYGLPDVGLTAAQIGTIDEQQTYHNVYLGADVDMEDSFFNGGNILYRRMFDATSSGENRLILQPEFEVEIAGELIKTLVDIDYVGGTFENNYAGSGSIDYSTLKAGISPSLVILRDDLTVNFGAGIYVAMDLENSETDIFIYPRVTAQYRLSGDDIIAYAGVEGDLRQNSYYDFVQENFFVSPTLGIAPTDQQYNGYLGIKGKLTSNVSYNAKASYMSEKGKALFSVNPFNPQPDNGYTYGNSFNVLYDDVNTLSVAGEINVDITSNFKFGAKAEYFNYNTDTQQEAWNLPNLEASIFADYQITENWFAGANIFFIGERKDNVTFAPGTIMAMNQIVTLDSFIDVNAHVGYRFNDRLSVFAKANNIANQDYQRWVNFPVQQFQIMGGATYKFDF</sequence>
<evidence type="ECO:0000256" key="4">
    <source>
        <dbReference type="ARBA" id="ARBA00022496"/>
    </source>
</evidence>
<evidence type="ECO:0000256" key="7">
    <source>
        <dbReference type="ARBA" id="ARBA00023065"/>
    </source>
</evidence>
<name>A0A2T6BYM3_9FLAO</name>
<evidence type="ECO:0000313" key="13">
    <source>
        <dbReference type="Proteomes" id="UP000244090"/>
    </source>
</evidence>
<comment type="caution">
    <text evidence="12">The sequence shown here is derived from an EMBL/GenBank/DDBJ whole genome shotgun (WGS) entry which is preliminary data.</text>
</comment>
<reference evidence="12 13" key="1">
    <citation type="submission" date="2018-04" db="EMBL/GenBank/DDBJ databases">
        <title>Genomic Encyclopedia of Archaeal and Bacterial Type Strains, Phase II (KMG-II): from individual species to whole genera.</title>
        <authorList>
            <person name="Goeker M."/>
        </authorList>
    </citation>
    <scope>NUCLEOTIDE SEQUENCE [LARGE SCALE GENOMIC DNA]</scope>
    <source>
        <strain evidence="12 13">DSM 25731</strain>
    </source>
</reference>
<dbReference type="PANTHER" id="PTHR32552">
    <property type="entry name" value="FERRICHROME IRON RECEPTOR-RELATED"/>
    <property type="match status" value="1"/>
</dbReference>
<evidence type="ECO:0000256" key="2">
    <source>
        <dbReference type="ARBA" id="ARBA00022448"/>
    </source>
</evidence>
<evidence type="ECO:0000256" key="9">
    <source>
        <dbReference type="ARBA" id="ARBA00023136"/>
    </source>
</evidence>
<evidence type="ECO:0000313" key="12">
    <source>
        <dbReference type="EMBL" id="PTX61165.1"/>
    </source>
</evidence>